<dbReference type="PANTHER" id="PTHR47926:SF414">
    <property type="entry name" value="PENTATRICOPEPTIDE REPEAT-CONTAINING PROTEIN DOT4, CHLOROPLASTIC-LIKE"/>
    <property type="match status" value="1"/>
</dbReference>
<protein>
    <recommendedName>
        <fullName evidence="5">DYW domain-containing protein</fullName>
    </recommendedName>
</protein>
<dbReference type="SUPFAM" id="SSF48452">
    <property type="entry name" value="TPR-like"/>
    <property type="match status" value="1"/>
</dbReference>
<dbReference type="Proteomes" id="UP000242715">
    <property type="component" value="Unassembled WGS sequence"/>
</dbReference>
<dbReference type="InterPro" id="IPR046849">
    <property type="entry name" value="E2_motif"/>
</dbReference>
<organism evidence="6 7">
    <name type="scientific">Trifolium subterraneum</name>
    <name type="common">Subterranean clover</name>
    <dbReference type="NCBI Taxonomy" id="3900"/>
    <lineage>
        <taxon>Eukaryota</taxon>
        <taxon>Viridiplantae</taxon>
        <taxon>Streptophyta</taxon>
        <taxon>Embryophyta</taxon>
        <taxon>Tracheophyta</taxon>
        <taxon>Spermatophyta</taxon>
        <taxon>Magnoliopsida</taxon>
        <taxon>eudicotyledons</taxon>
        <taxon>Gunneridae</taxon>
        <taxon>Pentapetalae</taxon>
        <taxon>rosids</taxon>
        <taxon>fabids</taxon>
        <taxon>Fabales</taxon>
        <taxon>Fabaceae</taxon>
        <taxon>Papilionoideae</taxon>
        <taxon>50 kb inversion clade</taxon>
        <taxon>NPAAA clade</taxon>
        <taxon>Hologalegina</taxon>
        <taxon>IRL clade</taxon>
        <taxon>Trifolieae</taxon>
        <taxon>Trifolium</taxon>
    </lineage>
</organism>
<feature type="repeat" description="PPR" evidence="3">
    <location>
        <begin position="503"/>
        <end position="537"/>
    </location>
</feature>
<dbReference type="FunFam" id="1.25.40.10:FF:000366">
    <property type="entry name" value="Pentatricopeptide (PPR) repeat-containing protein"/>
    <property type="match status" value="1"/>
</dbReference>
<dbReference type="PANTHER" id="PTHR47926">
    <property type="entry name" value="PENTATRICOPEPTIDE REPEAT-CONTAINING PROTEIN"/>
    <property type="match status" value="1"/>
</dbReference>
<dbReference type="NCBIfam" id="TIGR00756">
    <property type="entry name" value="PPR"/>
    <property type="match status" value="5"/>
</dbReference>
<dbReference type="FunFam" id="1.25.40.10:FF:000031">
    <property type="entry name" value="Pentatricopeptide repeat-containing protein mitochondrial"/>
    <property type="match status" value="1"/>
</dbReference>
<feature type="repeat" description="PPR" evidence="3">
    <location>
        <begin position="366"/>
        <end position="400"/>
    </location>
</feature>
<dbReference type="FunFam" id="1.25.40.10:FF:000284">
    <property type="entry name" value="Pentatricopeptide repeat-containing protein"/>
    <property type="match status" value="1"/>
</dbReference>
<evidence type="ECO:0000259" key="5">
    <source>
        <dbReference type="Pfam" id="PF14432"/>
    </source>
</evidence>
<dbReference type="OrthoDB" id="185373at2759"/>
<gene>
    <name evidence="6" type="ORF">TSUD_229620</name>
</gene>
<dbReference type="GO" id="GO:0003723">
    <property type="term" value="F:RNA binding"/>
    <property type="evidence" value="ECO:0007669"/>
    <property type="project" value="InterPro"/>
</dbReference>
<feature type="compositionally biased region" description="Low complexity" evidence="4">
    <location>
        <begin position="1"/>
        <end position="11"/>
    </location>
</feature>
<dbReference type="InterPro" id="IPR011990">
    <property type="entry name" value="TPR-like_helical_dom_sf"/>
</dbReference>
<comment type="similarity">
    <text evidence="1">Belongs to the PPR family. PCMP-H subfamily.</text>
</comment>
<evidence type="ECO:0000256" key="3">
    <source>
        <dbReference type="PROSITE-ProRule" id="PRU00708"/>
    </source>
</evidence>
<dbReference type="Pfam" id="PF20431">
    <property type="entry name" value="E_motif"/>
    <property type="match status" value="1"/>
</dbReference>
<dbReference type="GO" id="GO:0008270">
    <property type="term" value="F:zinc ion binding"/>
    <property type="evidence" value="ECO:0007669"/>
    <property type="project" value="InterPro"/>
</dbReference>
<feature type="repeat" description="PPR" evidence="3">
    <location>
        <begin position="234"/>
        <end position="268"/>
    </location>
</feature>
<dbReference type="GO" id="GO:0009451">
    <property type="term" value="P:RNA modification"/>
    <property type="evidence" value="ECO:0007669"/>
    <property type="project" value="InterPro"/>
</dbReference>
<dbReference type="InterPro" id="IPR032867">
    <property type="entry name" value="DYW_dom"/>
</dbReference>
<keyword evidence="7" id="KW-1185">Reference proteome</keyword>
<dbReference type="Pfam" id="PF20430">
    <property type="entry name" value="Eplus_motif"/>
    <property type="match status" value="1"/>
</dbReference>
<evidence type="ECO:0000256" key="2">
    <source>
        <dbReference type="ARBA" id="ARBA00022737"/>
    </source>
</evidence>
<accession>A0A2Z6LGE1</accession>
<dbReference type="Gene3D" id="1.25.40.10">
    <property type="entry name" value="Tetratricopeptide repeat domain"/>
    <property type="match status" value="4"/>
</dbReference>
<dbReference type="Pfam" id="PF13041">
    <property type="entry name" value="PPR_2"/>
    <property type="match status" value="2"/>
</dbReference>
<name>A0A2Z6LGE1_TRISU</name>
<evidence type="ECO:0000313" key="7">
    <source>
        <dbReference type="Proteomes" id="UP000242715"/>
    </source>
</evidence>
<dbReference type="EMBL" id="DF973121">
    <property type="protein sequence ID" value="GAU12429.1"/>
    <property type="molecule type" value="Genomic_DNA"/>
</dbReference>
<dbReference type="InterPro" id="IPR002885">
    <property type="entry name" value="PPR_rpt"/>
</dbReference>
<dbReference type="Pfam" id="PF01535">
    <property type="entry name" value="PPR"/>
    <property type="match status" value="5"/>
</dbReference>
<dbReference type="FunFam" id="1.25.40.10:FF:001695">
    <property type="entry name" value="Pentatricopeptide repeat-containing protein At4g37170"/>
    <property type="match status" value="1"/>
</dbReference>
<dbReference type="InterPro" id="IPR046848">
    <property type="entry name" value="E_motif"/>
</dbReference>
<evidence type="ECO:0000256" key="4">
    <source>
        <dbReference type="SAM" id="MobiDB-lite"/>
    </source>
</evidence>
<feature type="domain" description="DYW" evidence="5">
    <location>
        <begin position="581"/>
        <end position="632"/>
    </location>
</feature>
<dbReference type="PROSITE" id="PS51375">
    <property type="entry name" value="PPR"/>
    <property type="match status" value="4"/>
</dbReference>
<keyword evidence="2" id="KW-0677">Repeat</keyword>
<evidence type="ECO:0000256" key="1">
    <source>
        <dbReference type="ARBA" id="ARBA00006643"/>
    </source>
</evidence>
<reference evidence="7" key="1">
    <citation type="journal article" date="2017" name="Front. Plant Sci.">
        <title>Climate Clever Clovers: New Paradigm to Reduce the Environmental Footprint of Ruminants by Breeding Low Methanogenic Forages Utilizing Haplotype Variation.</title>
        <authorList>
            <person name="Kaur P."/>
            <person name="Appels R."/>
            <person name="Bayer P.E."/>
            <person name="Keeble-Gagnere G."/>
            <person name="Wang J."/>
            <person name="Hirakawa H."/>
            <person name="Shirasawa K."/>
            <person name="Vercoe P."/>
            <person name="Stefanova K."/>
            <person name="Durmic Z."/>
            <person name="Nichols P."/>
            <person name="Revell C."/>
            <person name="Isobe S.N."/>
            <person name="Edwards D."/>
            <person name="Erskine W."/>
        </authorList>
    </citation>
    <scope>NUCLEOTIDE SEQUENCE [LARGE SCALE GENOMIC DNA]</scope>
    <source>
        <strain evidence="7">cv. Daliak</strain>
    </source>
</reference>
<dbReference type="InterPro" id="IPR046960">
    <property type="entry name" value="PPR_At4g14850-like_plant"/>
</dbReference>
<evidence type="ECO:0000313" key="6">
    <source>
        <dbReference type="EMBL" id="GAU12429.1"/>
    </source>
</evidence>
<feature type="repeat" description="PPR" evidence="3">
    <location>
        <begin position="132"/>
        <end position="166"/>
    </location>
</feature>
<dbReference type="AlphaFoldDB" id="A0A2Z6LGE1"/>
<sequence length="656" mass="74395">MAFRRAFSSSSQFRHTSPGNLNINGKDSTLYRLSDNRKFEELIDVFCQQKRIKEAVDFLHRIHQPSPRVYSTLISVCARNRFLELGKRVHAHTKASNFIPGIVISNRLLHMYFKCGSLIDAQMVFDEMPQKDLCSWNTMISGYANRGLFEQARKLFDEMPQRDNFSWNAVISGYVRQDRHREALDLFRMMQENDSSNCNMFTLSSALAAAAAIPSLRLGKEIHGYLIRTELELDEVVWTALLDLYGKCGSLDEARGIFDQMSDRDVVSWTTMIHRCFEDGRKKEGFSLFRDLMGSGVRPNEYTFAGVLNACADLAAERVGKEVHGYMTRVGYDPCSFSASALVHVYSKCGNTEIARRVFNQMPRPDLVSWTSLIVGYAQNGQPDMALHFFESLLRSGTKPDEITFVGVLSACTHAGLVDKGLEYFHSVKEKYGLVHTADHYACVVDLLARSGRFKEAENIIDNMPMKPDKFLWASLLGGCRIHGNIELAERAAKALFEIEPENPATYITLANIYANAGLWTEVSKVRKDMDNRGIVKKPGKSWVEIKRQVHVFLVGDTSHPKISDIHEYLGELSKKMKEEGYVPDTNFVLHDVEEEQKEQNIFYHSEKLAVAFGIISTPAGTPIKLSVLLDVTTTVRRNDGRVAHFMVLWYLEDEV</sequence>
<feature type="region of interest" description="Disordered" evidence="4">
    <location>
        <begin position="1"/>
        <end position="20"/>
    </location>
</feature>
<proteinExistence type="inferred from homology"/>
<dbReference type="Pfam" id="PF14432">
    <property type="entry name" value="DYW_deaminase"/>
    <property type="match status" value="1"/>
</dbReference>